<protein>
    <recommendedName>
        <fullName evidence="1">CRAL-TRIO domain-containing protein</fullName>
    </recommendedName>
</protein>
<gene>
    <name evidence="2" type="ORF">RJT34_14346</name>
</gene>
<dbReference type="SUPFAM" id="SSF52087">
    <property type="entry name" value="CRAL/TRIO domain"/>
    <property type="match status" value="1"/>
</dbReference>
<comment type="caution">
    <text evidence="2">The sequence shown here is derived from an EMBL/GenBank/DDBJ whole genome shotgun (WGS) entry which is preliminary data.</text>
</comment>
<proteinExistence type="predicted"/>
<keyword evidence="3" id="KW-1185">Reference proteome</keyword>
<name>A0AAN9PML3_CLITE</name>
<feature type="domain" description="CRAL-TRIO" evidence="1">
    <location>
        <begin position="142"/>
        <end position="302"/>
    </location>
</feature>
<dbReference type="SMART" id="SM00516">
    <property type="entry name" value="SEC14"/>
    <property type="match status" value="1"/>
</dbReference>
<dbReference type="PROSITE" id="PS50191">
    <property type="entry name" value="CRAL_TRIO"/>
    <property type="match status" value="1"/>
</dbReference>
<dbReference type="Proteomes" id="UP001359559">
    <property type="component" value="Unassembled WGS sequence"/>
</dbReference>
<dbReference type="AlphaFoldDB" id="A0AAN9PML3"/>
<dbReference type="SMART" id="SM01100">
    <property type="entry name" value="CRAL_TRIO_N"/>
    <property type="match status" value="1"/>
</dbReference>
<dbReference type="EMBL" id="JAYKXN010000003">
    <property type="protein sequence ID" value="KAK7303439.1"/>
    <property type="molecule type" value="Genomic_DNA"/>
</dbReference>
<dbReference type="PANTHER" id="PTHR46226:SF6">
    <property type="entry name" value="SEC14P-LIKE PHOSPHATIDYLINOSITOL TRANSFER FAMILY PROTEIN"/>
    <property type="match status" value="1"/>
</dbReference>
<evidence type="ECO:0000259" key="1">
    <source>
        <dbReference type="PROSITE" id="PS50191"/>
    </source>
</evidence>
<dbReference type="Pfam" id="PF03765">
    <property type="entry name" value="CRAL_TRIO_N"/>
    <property type="match status" value="1"/>
</dbReference>
<dbReference type="PANTHER" id="PTHR46226">
    <property type="entry name" value="CRAL-TRIO DOMAIN-CONTAINING PROTEIN"/>
    <property type="match status" value="1"/>
</dbReference>
<dbReference type="CDD" id="cd00170">
    <property type="entry name" value="SEC14"/>
    <property type="match status" value="1"/>
</dbReference>
<dbReference type="InterPro" id="IPR001251">
    <property type="entry name" value="CRAL-TRIO_dom"/>
</dbReference>
<dbReference type="InterPro" id="IPR036865">
    <property type="entry name" value="CRAL-TRIO_dom_sf"/>
</dbReference>
<sequence>MKILCEFHDLGIGRDQPADNTVSVTVKKGRKVSETKVTQQTITKQNSICVLWVLLIFSTFTKMGVVSQDALNHLQALMDQVEEEPLKRTFQNIHQGCVTETLMRFLKARDWNASKAHKMIVDCLNWRVQNEIDNILSKPIIPSDLYRAVRDSQLIGLSGYSREGLPVFAIGVGLSTFDKASVHYYVQSHIQINEYRDRVILPSASKKHGRPITTCVKVLDMTGLKLSALSQIKLLTIISSIDDLNYPEKTNTYYIVNAPYIFSACWKVVKPLLQERTRKKVQVLAGCGRDELLKIMDGASLPHFCRKEGSGSSRHSGDGNENCYSLDHPFHQQLYNYIKEQSRIHEAVEPIKQGSFHVDFPEPPAEEAEIVRTLESELHKFEISNGNGD</sequence>
<dbReference type="Gene3D" id="3.40.525.10">
    <property type="entry name" value="CRAL-TRIO lipid binding domain"/>
    <property type="match status" value="1"/>
</dbReference>
<evidence type="ECO:0000313" key="2">
    <source>
        <dbReference type="EMBL" id="KAK7303439.1"/>
    </source>
</evidence>
<organism evidence="2 3">
    <name type="scientific">Clitoria ternatea</name>
    <name type="common">Butterfly pea</name>
    <dbReference type="NCBI Taxonomy" id="43366"/>
    <lineage>
        <taxon>Eukaryota</taxon>
        <taxon>Viridiplantae</taxon>
        <taxon>Streptophyta</taxon>
        <taxon>Embryophyta</taxon>
        <taxon>Tracheophyta</taxon>
        <taxon>Spermatophyta</taxon>
        <taxon>Magnoliopsida</taxon>
        <taxon>eudicotyledons</taxon>
        <taxon>Gunneridae</taxon>
        <taxon>Pentapetalae</taxon>
        <taxon>rosids</taxon>
        <taxon>fabids</taxon>
        <taxon>Fabales</taxon>
        <taxon>Fabaceae</taxon>
        <taxon>Papilionoideae</taxon>
        <taxon>50 kb inversion clade</taxon>
        <taxon>NPAAA clade</taxon>
        <taxon>indigoferoid/millettioid clade</taxon>
        <taxon>Phaseoleae</taxon>
        <taxon>Clitoria</taxon>
    </lineage>
</organism>
<reference evidence="2 3" key="1">
    <citation type="submission" date="2024-01" db="EMBL/GenBank/DDBJ databases">
        <title>The genomes of 5 underutilized Papilionoideae crops provide insights into root nodulation and disease resistance.</title>
        <authorList>
            <person name="Yuan L."/>
        </authorList>
    </citation>
    <scope>NUCLEOTIDE SEQUENCE [LARGE SCALE GENOMIC DNA]</scope>
    <source>
        <strain evidence="2">LY-2023</strain>
        <tissue evidence="2">Leaf</tissue>
    </source>
</reference>
<dbReference type="InterPro" id="IPR036273">
    <property type="entry name" value="CRAL/TRIO_N_dom_sf"/>
</dbReference>
<evidence type="ECO:0000313" key="3">
    <source>
        <dbReference type="Proteomes" id="UP001359559"/>
    </source>
</evidence>
<dbReference type="InterPro" id="IPR011074">
    <property type="entry name" value="CRAL/TRIO_N_dom"/>
</dbReference>
<dbReference type="Pfam" id="PF00650">
    <property type="entry name" value="CRAL_TRIO"/>
    <property type="match status" value="1"/>
</dbReference>
<accession>A0AAN9PML3</accession>
<dbReference type="SUPFAM" id="SSF46938">
    <property type="entry name" value="CRAL/TRIO N-terminal domain"/>
    <property type="match status" value="1"/>
</dbReference>